<evidence type="ECO:0000313" key="1">
    <source>
        <dbReference type="EMBL" id="GFP24499.1"/>
    </source>
</evidence>
<gene>
    <name evidence="1" type="ORF">HKBW3S09_01966</name>
</gene>
<proteinExistence type="predicted"/>
<name>A0A6V8NW88_9ACTN</name>
<organism evidence="1 2">
    <name type="scientific">Candidatus Hakubella thermalkaliphila</name>
    <dbReference type="NCBI Taxonomy" id="2754717"/>
    <lineage>
        <taxon>Bacteria</taxon>
        <taxon>Bacillati</taxon>
        <taxon>Actinomycetota</taxon>
        <taxon>Actinomycetota incertae sedis</taxon>
        <taxon>Candidatus Hakubellales</taxon>
        <taxon>Candidatus Hakubellaceae</taxon>
        <taxon>Candidatus Hakubella</taxon>
    </lineage>
</organism>
<dbReference type="EMBL" id="BLRW01000612">
    <property type="protein sequence ID" value="GFP24499.1"/>
    <property type="molecule type" value="Genomic_DNA"/>
</dbReference>
<evidence type="ECO:0000313" key="2">
    <source>
        <dbReference type="Proteomes" id="UP000585609"/>
    </source>
</evidence>
<protein>
    <submittedName>
        <fullName evidence="1">Uncharacterized protein</fullName>
    </submittedName>
</protein>
<feature type="non-terminal residue" evidence="1">
    <location>
        <position position="47"/>
    </location>
</feature>
<dbReference type="Proteomes" id="UP000585609">
    <property type="component" value="Unassembled WGS sequence"/>
</dbReference>
<sequence>MHESGDIRTAFEIPEIEKLYGSSFTRGNSVHLLWKNVELFKVIFDSI</sequence>
<reference evidence="1 2" key="1">
    <citation type="journal article" date="2020" name="Front. Microbiol.">
        <title>Single-cell genomics of novel Actinobacteria with the Wood-Ljungdahl pathway discovered in a serpentinizing system.</title>
        <authorList>
            <person name="Merino N."/>
            <person name="Kawai M."/>
            <person name="Boyd E.S."/>
            <person name="Colman D.R."/>
            <person name="McGlynn S.E."/>
            <person name="Nealson K.H."/>
            <person name="Kurokawa K."/>
            <person name="Hongoh Y."/>
        </authorList>
    </citation>
    <scope>NUCLEOTIDE SEQUENCE [LARGE SCALE GENOMIC DNA]</scope>
    <source>
        <strain evidence="1 2">S09_30</strain>
    </source>
</reference>
<comment type="caution">
    <text evidence="1">The sequence shown here is derived from an EMBL/GenBank/DDBJ whole genome shotgun (WGS) entry which is preliminary data.</text>
</comment>
<dbReference type="AlphaFoldDB" id="A0A6V8NW88"/>
<accession>A0A6V8NW88</accession>